<evidence type="ECO:0000256" key="2">
    <source>
        <dbReference type="ARBA" id="ARBA00022475"/>
    </source>
</evidence>
<evidence type="ECO:0000256" key="1">
    <source>
        <dbReference type="ARBA" id="ARBA00004651"/>
    </source>
</evidence>
<gene>
    <name evidence="9" type="ORF">SAMN05444371_1187</name>
</gene>
<keyword evidence="2" id="KW-1003">Cell membrane</keyword>
<evidence type="ECO:0000313" key="10">
    <source>
        <dbReference type="Proteomes" id="UP000184498"/>
    </source>
</evidence>
<protein>
    <submittedName>
        <fullName evidence="9">Uncharacterized membrane protein YjjP, DUF1212 family</fullName>
    </submittedName>
</protein>
<reference evidence="10" key="1">
    <citation type="submission" date="2016-11" db="EMBL/GenBank/DDBJ databases">
        <authorList>
            <person name="Varghese N."/>
            <person name="Submissions S."/>
        </authorList>
    </citation>
    <scope>NUCLEOTIDE SEQUENCE [LARGE SCALE GENOMIC DNA]</scope>
    <source>
        <strain evidence="10">DSM 18016</strain>
    </source>
</reference>
<dbReference type="AlphaFoldDB" id="A0A1M6PMC1"/>
<dbReference type="STRING" id="216903.SAMN05444371_1187"/>
<dbReference type="Pfam" id="PF06738">
    <property type="entry name" value="ThrE"/>
    <property type="match status" value="1"/>
</dbReference>
<comment type="similarity">
    <text evidence="6">Belongs to the ThrE exporter (TC 2.A.79) family.</text>
</comment>
<proteinExistence type="inferred from homology"/>
<comment type="subcellular location">
    <subcellularLocation>
        <location evidence="1">Cell membrane</location>
        <topology evidence="1">Multi-pass membrane protein</topology>
    </subcellularLocation>
</comment>
<keyword evidence="5 7" id="KW-0472">Membrane</keyword>
<name>A0A1M6PMC1_9FLAO</name>
<feature type="domain" description="Threonine/serine exporter-like N-terminal" evidence="8">
    <location>
        <begin position="38"/>
        <end position="274"/>
    </location>
</feature>
<evidence type="ECO:0000256" key="7">
    <source>
        <dbReference type="SAM" id="Phobius"/>
    </source>
</evidence>
<evidence type="ECO:0000259" key="8">
    <source>
        <dbReference type="Pfam" id="PF06738"/>
    </source>
</evidence>
<keyword evidence="10" id="KW-1185">Reference proteome</keyword>
<dbReference type="GO" id="GO:0005886">
    <property type="term" value="C:plasma membrane"/>
    <property type="evidence" value="ECO:0007669"/>
    <property type="project" value="UniProtKB-SubCell"/>
</dbReference>
<dbReference type="PANTHER" id="PTHR34390">
    <property type="entry name" value="UPF0442 PROTEIN YJJB-RELATED"/>
    <property type="match status" value="1"/>
</dbReference>
<dbReference type="PANTHER" id="PTHR34390:SF2">
    <property type="entry name" value="SUCCINATE TRANSPORTER SUBUNIT YJJP-RELATED"/>
    <property type="match status" value="1"/>
</dbReference>
<dbReference type="EMBL" id="FRAM01000001">
    <property type="protein sequence ID" value="SHK09104.1"/>
    <property type="molecule type" value="Genomic_DNA"/>
</dbReference>
<dbReference type="GO" id="GO:0015744">
    <property type="term" value="P:succinate transport"/>
    <property type="evidence" value="ECO:0007669"/>
    <property type="project" value="TreeGrafter"/>
</dbReference>
<dbReference type="Proteomes" id="UP000184498">
    <property type="component" value="Unassembled WGS sequence"/>
</dbReference>
<dbReference type="InterPro" id="IPR010619">
    <property type="entry name" value="ThrE-like_N"/>
</dbReference>
<dbReference type="GO" id="GO:0022857">
    <property type="term" value="F:transmembrane transporter activity"/>
    <property type="evidence" value="ECO:0007669"/>
    <property type="project" value="InterPro"/>
</dbReference>
<accession>A0A1M6PMC1</accession>
<evidence type="ECO:0000313" key="9">
    <source>
        <dbReference type="EMBL" id="SHK09104.1"/>
    </source>
</evidence>
<keyword evidence="3 7" id="KW-0812">Transmembrane</keyword>
<dbReference type="OrthoDB" id="9813917at2"/>
<evidence type="ECO:0000256" key="6">
    <source>
        <dbReference type="ARBA" id="ARBA00034125"/>
    </source>
</evidence>
<evidence type="ECO:0000256" key="4">
    <source>
        <dbReference type="ARBA" id="ARBA00022989"/>
    </source>
</evidence>
<organism evidence="9 10">
    <name type="scientific">Epilithonimonas mollis</name>
    <dbReference type="NCBI Taxonomy" id="216903"/>
    <lineage>
        <taxon>Bacteria</taxon>
        <taxon>Pseudomonadati</taxon>
        <taxon>Bacteroidota</taxon>
        <taxon>Flavobacteriia</taxon>
        <taxon>Flavobacteriales</taxon>
        <taxon>Weeksellaceae</taxon>
        <taxon>Chryseobacterium group</taxon>
        <taxon>Epilithonimonas</taxon>
    </lineage>
</organism>
<dbReference type="InterPro" id="IPR050539">
    <property type="entry name" value="ThrE_Dicarb/AminoAcid_Exp"/>
</dbReference>
<feature type="transmembrane region" description="Helical" evidence="7">
    <location>
        <begin position="193"/>
        <end position="215"/>
    </location>
</feature>
<feature type="transmembrane region" description="Helical" evidence="7">
    <location>
        <begin position="221"/>
        <end position="241"/>
    </location>
</feature>
<feature type="transmembrane region" description="Helical" evidence="7">
    <location>
        <begin position="253"/>
        <end position="280"/>
    </location>
</feature>
<evidence type="ECO:0000256" key="5">
    <source>
        <dbReference type="ARBA" id="ARBA00023136"/>
    </source>
</evidence>
<evidence type="ECO:0000256" key="3">
    <source>
        <dbReference type="ARBA" id="ARBA00022692"/>
    </source>
</evidence>
<sequence length="282" mass="31969">MRQFFQENDLLHNKYLSFSPKFTPMNPDSLRLEKLTELLVEIGIVMISNGANSTRTSRNLNRIAKPFDLGLESFFSYSAIIITVEHLKTKEKRTIVKKIPHHGVNFSIISEISILSWDVQQQKMTVEQLETEFEKIRKEKSYPDWLKIIGIGITTAALCEVFGGTVTEFFVAFLAGFFGIISRKFFLDRKFNIFVSFFIASFVSTSVVNIFRYFGIHDFHAALSSCVLWTIPGVPLINGFLDTLEGHIVSGSAKLILGGILIFVIALGFYLSLFIFGYGYNI</sequence>
<keyword evidence="4 7" id="KW-1133">Transmembrane helix</keyword>